<evidence type="ECO:0000313" key="2">
    <source>
        <dbReference type="EMBL" id="RYU92717.1"/>
    </source>
</evidence>
<reference evidence="2 3" key="1">
    <citation type="submission" date="2019-02" db="EMBL/GenBank/DDBJ databases">
        <title>Bacterial novel species Emticicia sp. 17J42-9 isolated from soil.</title>
        <authorList>
            <person name="Jung H.-Y."/>
        </authorList>
    </citation>
    <scope>NUCLEOTIDE SEQUENCE [LARGE SCALE GENOMIC DNA]</scope>
    <source>
        <strain evidence="2 3">17J42-9</strain>
    </source>
</reference>
<dbReference type="GO" id="GO:0008168">
    <property type="term" value="F:methyltransferase activity"/>
    <property type="evidence" value="ECO:0007669"/>
    <property type="project" value="InterPro"/>
</dbReference>
<proteinExistence type="predicted"/>
<protein>
    <submittedName>
        <fullName evidence="2">DUF1156 domain-containing protein</fullName>
    </submittedName>
</protein>
<dbReference type="GO" id="GO:0032259">
    <property type="term" value="P:methylation"/>
    <property type="evidence" value="ECO:0007669"/>
    <property type="project" value="InterPro"/>
</dbReference>
<evidence type="ECO:0000259" key="1">
    <source>
        <dbReference type="Pfam" id="PF06634"/>
    </source>
</evidence>
<dbReference type="InterPro" id="IPR029063">
    <property type="entry name" value="SAM-dependent_MTases_sf"/>
</dbReference>
<dbReference type="InterPro" id="IPR009537">
    <property type="entry name" value="DUF1156"/>
</dbReference>
<accession>A0A4Q5LT97</accession>
<dbReference type="RefSeq" id="WP_130024110.1">
    <property type="nucleotide sequence ID" value="NZ_SEWF01000076.1"/>
</dbReference>
<keyword evidence="3" id="KW-1185">Reference proteome</keyword>
<gene>
    <name evidence="2" type="ORF">EWM59_25765</name>
</gene>
<feature type="domain" description="DUF1156" evidence="1">
    <location>
        <begin position="11"/>
        <end position="61"/>
    </location>
</feature>
<dbReference type="InterPro" id="IPR002052">
    <property type="entry name" value="DNA_methylase_N6_adenine_CS"/>
</dbReference>
<name>A0A4Q5LT97_9BACT</name>
<dbReference type="OrthoDB" id="9800801at2"/>
<organism evidence="2 3">
    <name type="scientific">Emticicia agri</name>
    <dbReference type="NCBI Taxonomy" id="2492393"/>
    <lineage>
        <taxon>Bacteria</taxon>
        <taxon>Pseudomonadati</taxon>
        <taxon>Bacteroidota</taxon>
        <taxon>Cytophagia</taxon>
        <taxon>Cytophagales</taxon>
        <taxon>Leadbetterellaceae</taxon>
        <taxon>Emticicia</taxon>
    </lineage>
</organism>
<evidence type="ECO:0000313" key="3">
    <source>
        <dbReference type="Proteomes" id="UP000293162"/>
    </source>
</evidence>
<dbReference type="Proteomes" id="UP000293162">
    <property type="component" value="Unassembled WGS sequence"/>
</dbReference>
<sequence>MIQAKKLIEVAMPIKEISAESVRDKSIRHGHISTLHLWWARRPLPVCRAVVFASLVPDPLDPNCPPAFREAVELLLGSPEKPLTEPDIIVDAYKPYKDIPWTAVHDPMEDNLRNRLQMFIGKFTEDMQQAMLHNKPMPGAGKQLSDYSLIKWDNKNNEKIINKARKLIFVAHNSRSAQHNAMSLLAEFDTLYAAIKKAEKELYSLPDRHLDTEECQIKTAALQTALDTFLDRMPKVFDPFAGGGAIPLEAARLGCRSYGNDINPVAHIIQKGSLEFPQKYGKPITYSKEEFIKLYGKETFEKQPHDQKIYVKGEVTAIKIPNRLSFDVEFYAKKLLAETEKEIGHLYPSTKKLVKKGKNQIEEEVKPIAYYWARVGNCSNPSCRAEVPLLKQFYLANTNSKQVYLNPIITDRQIDFEIKTGKYDTKGWLDKALTCPCCNSVTSIKELKEQAKNNQLSERLISVISEGDSGKDYRFPTNEEKEIARIEVNLLDPLIIPNEIMKEIPDMVSGRGWGINKWSQLFSHRQLYTIQTLIKSLYNIKSTLNGAYENNYTIGLFTYLSLWLDRGFVISTTFGRWDVSRENVQSPFSKQAIPMIFDYPEANLLGSTTGSLNNQLEWVLRYIESENSYPFSVQLNNASSGDKSQFPDKYLTAVITDPPYYDAIAYADLSDFFYVWLKRTLGDVYPLNFATPQTPKAEECTALKHHHNDSKIEAKEHFENKLTQIFDAIEHQTSDIVSIMFAHQSTEAWTTLCNSILGARMNITGSWAVDTEMANRSIGLAGAALASSVTVSCRPSVQEGYGNYRTVKRAIEVTVEREVEQLYRLGFRGADLLTACFGQAVSEFGKYKSVEKADGSEVSVAELLEMAREAAFNALLKGFDGDDQTKFYIGWLQLYGFAESDFDDAAKFSRVGLTINVNELFTEHLLIKKGNKQILGNYTDRIALNKRLGENKSSTLIDKVHKAMYLYQGTNRSELLEHIASVADSADKPFWRVLTSLLELLPAGSNDHKQASGLLSNRDSLIRESKQAIENKGIQTNLFQS</sequence>
<dbReference type="Gene3D" id="3.40.50.150">
    <property type="entry name" value="Vaccinia Virus protein VP39"/>
    <property type="match status" value="1"/>
</dbReference>
<dbReference type="SUPFAM" id="SSF53335">
    <property type="entry name" value="S-adenosyl-L-methionine-dependent methyltransferases"/>
    <property type="match status" value="1"/>
</dbReference>
<dbReference type="Pfam" id="PF06634">
    <property type="entry name" value="DUF1156"/>
    <property type="match status" value="1"/>
</dbReference>
<dbReference type="GO" id="GO:0003676">
    <property type="term" value="F:nucleic acid binding"/>
    <property type="evidence" value="ECO:0007669"/>
    <property type="project" value="InterPro"/>
</dbReference>
<dbReference type="AlphaFoldDB" id="A0A4Q5LT97"/>
<dbReference type="PROSITE" id="PS00092">
    <property type="entry name" value="N6_MTASE"/>
    <property type="match status" value="1"/>
</dbReference>
<comment type="caution">
    <text evidence="2">The sequence shown here is derived from an EMBL/GenBank/DDBJ whole genome shotgun (WGS) entry which is preliminary data.</text>
</comment>
<dbReference type="EMBL" id="SEWF01000076">
    <property type="protein sequence ID" value="RYU92717.1"/>
    <property type="molecule type" value="Genomic_DNA"/>
</dbReference>